<evidence type="ECO:0000256" key="9">
    <source>
        <dbReference type="ARBA" id="ARBA00023306"/>
    </source>
</evidence>
<evidence type="ECO:0000256" key="2">
    <source>
        <dbReference type="ARBA" id="ARBA00004584"/>
    </source>
</evidence>
<comment type="subcellular location">
    <subcellularLocation>
        <location evidence="2">Chromosome</location>
        <location evidence="2">Centromere</location>
    </subcellularLocation>
    <subcellularLocation>
        <location evidence="1">Nucleus</location>
    </subcellularLocation>
</comment>
<keyword evidence="8" id="KW-0539">Nucleus</keyword>
<gene>
    <name evidence="14" type="ORF">M407DRAFT_18513</name>
</gene>
<evidence type="ECO:0000259" key="12">
    <source>
        <dbReference type="Pfam" id="PF03800"/>
    </source>
</evidence>
<feature type="domain" description="Nuf2 DHR10-like" evidence="13">
    <location>
        <begin position="252"/>
        <end position="368"/>
    </location>
</feature>
<dbReference type="InterPro" id="IPR005549">
    <property type="entry name" value="Kinetochore_Nuf2_N"/>
</dbReference>
<evidence type="ECO:0000259" key="13">
    <source>
        <dbReference type="Pfam" id="PF18595"/>
    </source>
</evidence>
<accession>A0A0C3MFG3</accession>
<evidence type="ECO:0000256" key="11">
    <source>
        <dbReference type="SAM" id="Coils"/>
    </source>
</evidence>
<evidence type="ECO:0000313" key="15">
    <source>
        <dbReference type="Proteomes" id="UP000054248"/>
    </source>
</evidence>
<comment type="similarity">
    <text evidence="3">Belongs to the NUF2 family.</text>
</comment>
<feature type="domain" description="Kinetochore protein Nuf2 N-terminal" evidence="12">
    <location>
        <begin position="3"/>
        <end position="140"/>
    </location>
</feature>
<name>A0A0C3MFG3_9AGAM</name>
<keyword evidence="5" id="KW-0132">Cell division</keyword>
<keyword evidence="4" id="KW-0158">Chromosome</keyword>
<dbReference type="Pfam" id="PF03800">
    <property type="entry name" value="Nuf2"/>
    <property type="match status" value="1"/>
</dbReference>
<evidence type="ECO:0000256" key="5">
    <source>
        <dbReference type="ARBA" id="ARBA00022618"/>
    </source>
</evidence>
<keyword evidence="10" id="KW-0137">Centromere</keyword>
<dbReference type="Proteomes" id="UP000054248">
    <property type="component" value="Unassembled WGS sequence"/>
</dbReference>
<protein>
    <submittedName>
        <fullName evidence="14">Uncharacterized protein</fullName>
    </submittedName>
</protein>
<dbReference type="InterPro" id="IPR041112">
    <property type="entry name" value="Nuf2_DHR10-like"/>
</dbReference>
<evidence type="ECO:0000313" key="14">
    <source>
        <dbReference type="EMBL" id="KIO32457.1"/>
    </source>
</evidence>
<feature type="coiled-coil region" evidence="11">
    <location>
        <begin position="265"/>
        <end position="411"/>
    </location>
</feature>
<dbReference type="Gene3D" id="1.10.418.60">
    <property type="entry name" value="Ncd80 complex, Nuf2 subunit"/>
    <property type="match status" value="1"/>
</dbReference>
<dbReference type="GO" id="GO:0005634">
    <property type="term" value="C:nucleus"/>
    <property type="evidence" value="ECO:0007669"/>
    <property type="project" value="UniProtKB-SubCell"/>
</dbReference>
<dbReference type="HOGENOM" id="CLU_025461_1_0_1"/>
<evidence type="ECO:0000256" key="7">
    <source>
        <dbReference type="ARBA" id="ARBA00023054"/>
    </source>
</evidence>
<keyword evidence="7 11" id="KW-0175">Coiled coil</keyword>
<dbReference type="OrthoDB" id="8194677at2759"/>
<reference evidence="15" key="2">
    <citation type="submission" date="2015-01" db="EMBL/GenBank/DDBJ databases">
        <title>Evolutionary Origins and Diversification of the Mycorrhizal Mutualists.</title>
        <authorList>
            <consortium name="DOE Joint Genome Institute"/>
            <consortium name="Mycorrhizal Genomics Consortium"/>
            <person name="Kohler A."/>
            <person name="Kuo A."/>
            <person name="Nagy L.G."/>
            <person name="Floudas D."/>
            <person name="Copeland A."/>
            <person name="Barry K.W."/>
            <person name="Cichocki N."/>
            <person name="Veneault-Fourrey C."/>
            <person name="LaButti K."/>
            <person name="Lindquist E.A."/>
            <person name="Lipzen A."/>
            <person name="Lundell T."/>
            <person name="Morin E."/>
            <person name="Murat C."/>
            <person name="Riley R."/>
            <person name="Ohm R."/>
            <person name="Sun H."/>
            <person name="Tunlid A."/>
            <person name="Henrissat B."/>
            <person name="Grigoriev I.V."/>
            <person name="Hibbett D.S."/>
            <person name="Martin F."/>
        </authorList>
    </citation>
    <scope>NUCLEOTIDE SEQUENCE [LARGE SCALE GENOMIC DNA]</scope>
    <source>
        <strain evidence="15">MUT 4182</strain>
    </source>
</reference>
<keyword evidence="9" id="KW-0131">Cell cycle</keyword>
<dbReference type="GO" id="GO:0051301">
    <property type="term" value="P:cell division"/>
    <property type="evidence" value="ECO:0007669"/>
    <property type="project" value="UniProtKB-KW"/>
</dbReference>
<feature type="coiled-coil region" evidence="11">
    <location>
        <begin position="132"/>
        <end position="208"/>
    </location>
</feature>
<proteinExistence type="inferred from homology"/>
<keyword evidence="15" id="KW-1185">Reference proteome</keyword>
<reference evidence="14 15" key="1">
    <citation type="submission" date="2014-04" db="EMBL/GenBank/DDBJ databases">
        <authorList>
            <consortium name="DOE Joint Genome Institute"/>
            <person name="Kuo A."/>
            <person name="Girlanda M."/>
            <person name="Perotto S."/>
            <person name="Kohler A."/>
            <person name="Nagy L.G."/>
            <person name="Floudas D."/>
            <person name="Copeland A."/>
            <person name="Barry K.W."/>
            <person name="Cichocki N."/>
            <person name="Veneault-Fourrey C."/>
            <person name="LaButti K."/>
            <person name="Lindquist E.A."/>
            <person name="Lipzen A."/>
            <person name="Lundell T."/>
            <person name="Morin E."/>
            <person name="Murat C."/>
            <person name="Sun H."/>
            <person name="Tunlid A."/>
            <person name="Henrissat B."/>
            <person name="Grigoriev I.V."/>
            <person name="Hibbett D.S."/>
            <person name="Martin F."/>
            <person name="Nordberg H.P."/>
            <person name="Cantor M.N."/>
            <person name="Hua S.X."/>
        </authorList>
    </citation>
    <scope>NUCLEOTIDE SEQUENCE [LARGE SCALE GENOMIC DNA]</scope>
    <source>
        <strain evidence="14 15">MUT 4182</strain>
    </source>
</reference>
<dbReference type="AlphaFoldDB" id="A0A0C3MFG3"/>
<evidence type="ECO:0000256" key="1">
    <source>
        <dbReference type="ARBA" id="ARBA00004123"/>
    </source>
</evidence>
<evidence type="ECO:0000256" key="3">
    <source>
        <dbReference type="ARBA" id="ARBA00005498"/>
    </source>
</evidence>
<evidence type="ECO:0000256" key="6">
    <source>
        <dbReference type="ARBA" id="ARBA00022776"/>
    </source>
</evidence>
<evidence type="ECO:0000256" key="4">
    <source>
        <dbReference type="ARBA" id="ARBA00022454"/>
    </source>
</evidence>
<dbReference type="STRING" id="1051891.A0A0C3MFG3"/>
<evidence type="ECO:0000256" key="10">
    <source>
        <dbReference type="ARBA" id="ARBA00023328"/>
    </source>
</evidence>
<organism evidence="14 15">
    <name type="scientific">Tulasnella calospora MUT 4182</name>
    <dbReference type="NCBI Taxonomy" id="1051891"/>
    <lineage>
        <taxon>Eukaryota</taxon>
        <taxon>Fungi</taxon>
        <taxon>Dikarya</taxon>
        <taxon>Basidiomycota</taxon>
        <taxon>Agaricomycotina</taxon>
        <taxon>Agaricomycetes</taxon>
        <taxon>Cantharellales</taxon>
        <taxon>Tulasnellaceae</taxon>
        <taxon>Tulasnella</taxon>
    </lineage>
</organism>
<keyword evidence="6" id="KW-0498">Mitosis</keyword>
<dbReference type="EMBL" id="KN822954">
    <property type="protein sequence ID" value="KIO32457.1"/>
    <property type="molecule type" value="Genomic_DNA"/>
</dbReference>
<dbReference type="Pfam" id="PF18595">
    <property type="entry name" value="Nuf2_DHR10-like"/>
    <property type="match status" value="1"/>
</dbReference>
<dbReference type="GO" id="GO:0031262">
    <property type="term" value="C:Ndc80 complex"/>
    <property type="evidence" value="ECO:0007669"/>
    <property type="project" value="InterPro"/>
</dbReference>
<evidence type="ECO:0000256" key="8">
    <source>
        <dbReference type="ARBA" id="ARBA00023242"/>
    </source>
</evidence>
<dbReference type="InterPro" id="IPR038275">
    <property type="entry name" value="Nuf2_N_sf"/>
</dbReference>
<sequence>MADEIPTLKAQDAVELLAEWSLNITVEEINKPTTQTVQAIYDEMIWQLLHIRLDDLDGPRNIIMQDMDNSELYGEGLKLRMFFHLVRHLCTRAGVEGFSLQDVARPDGLRLRKTLSIVRNLLAFKNERADFINSTIQRMEDAKQREQELLEEEQRLREEYNAMLRKRAAEESQIPEAKQRNAQVKKLLNAQHKKFEQVKNAADAAKKEGQSLRTRWETVTAELDTTKQRNNRDRGRIVQSPDRLRRTIANLSASVEQERTATEQNQAKERDYKAKLAQLQIIEEDYRTSIDLLQSIEVEQKRLEKCEQDLNTVKTHYSNRVIEHRELTTRAEQLERQLAFAHDKLESMQRSSAEKRELSMQKIEKLKEQYAQVDEARSNMLAEHDLLRKDIETIEKEMSEYIRSNEKLLNDLMAEYWSLRQDLDNFMATLANKFGLDIDPSVLPALANMKKKKVKA</sequence>